<evidence type="ECO:0000256" key="4">
    <source>
        <dbReference type="RuleBase" id="RU365026"/>
    </source>
</evidence>
<dbReference type="OrthoDB" id="1922221at2759"/>
<evidence type="ECO:0000256" key="3">
    <source>
        <dbReference type="ARBA" id="ARBA00022483"/>
    </source>
</evidence>
<dbReference type="GO" id="GO:0015031">
    <property type="term" value="P:protein transport"/>
    <property type="evidence" value="ECO:0007669"/>
    <property type="project" value="UniProtKB-KW"/>
</dbReference>
<keyword evidence="2 4" id="KW-0813">Transport</keyword>
<dbReference type="AlphaFoldDB" id="A0A4P9XS15"/>
<dbReference type="GO" id="GO:0000145">
    <property type="term" value="C:exocyst"/>
    <property type="evidence" value="ECO:0007669"/>
    <property type="project" value="InterPro"/>
</dbReference>
<evidence type="ECO:0000313" key="7">
    <source>
        <dbReference type="Proteomes" id="UP000271241"/>
    </source>
</evidence>
<dbReference type="GO" id="GO:0005935">
    <property type="term" value="C:cellular bud neck"/>
    <property type="evidence" value="ECO:0007669"/>
    <property type="project" value="UniProtKB-SubCell"/>
</dbReference>
<dbReference type="InterPro" id="IPR046364">
    <property type="entry name" value="Exo70_C"/>
</dbReference>
<dbReference type="PANTHER" id="PTHR12542">
    <property type="entry name" value="EXOCYST COMPLEX PROTEIN EXO70"/>
    <property type="match status" value="1"/>
</dbReference>
<accession>A0A4P9XS15</accession>
<sequence length="423" mass="47128">VSAAALDSLAELGTYMESAEKEFNHKTDYTKIYSEVRSAYLKKAFTMLAQSAGPGDMKAGTVYQKGSSSFIGFTEGLIRMLKAERKILARVILHSDLDPILDDTVSPVMDMYAATGDTIVRNAQRNSQNSVFMLFDILDTLESSSAALNKCLQGTSKLARVAELQKAARASVITFFPEFLEGVRNAGLRPTPLSEDGTVHEFTTETLNSLKRLLEYDERVEQMLTTLGIGNWNLQTKTRTKNAAETGIVGSYVLDVIDTLMASLESLSRSYGKPTLAAIFLMNNYRYIVQSIDQSFRKWVGDTAPQKYHQLVKKQQDLYQDSWKPVIGILMDVTYIKGGEVKKSLSSSEKAQIKEKFRVRAALLWRSVAGNANASIHWLLELQRGIRHDLSQSAWIQYSGYRSPPGSHPTDWTGAHSHVLTLC</sequence>
<name>A0A4P9XS15_9FUNG</name>
<dbReference type="SUPFAM" id="SSF74788">
    <property type="entry name" value="Cullin repeat-like"/>
    <property type="match status" value="1"/>
</dbReference>
<dbReference type="GO" id="GO:0005546">
    <property type="term" value="F:phosphatidylinositol-4,5-bisphosphate binding"/>
    <property type="evidence" value="ECO:0007669"/>
    <property type="project" value="InterPro"/>
</dbReference>
<evidence type="ECO:0000256" key="2">
    <source>
        <dbReference type="ARBA" id="ARBA00022448"/>
    </source>
</evidence>
<feature type="domain" description="Exocyst complex subunit Exo70 C-terminal" evidence="5">
    <location>
        <begin position="72"/>
        <end position="358"/>
    </location>
</feature>
<dbReference type="Gene3D" id="1.20.1280.170">
    <property type="entry name" value="Exocyst complex component Exo70"/>
    <property type="match status" value="1"/>
</dbReference>
<dbReference type="GO" id="GO:0006887">
    <property type="term" value="P:exocytosis"/>
    <property type="evidence" value="ECO:0007669"/>
    <property type="project" value="UniProtKB-KW"/>
</dbReference>
<evidence type="ECO:0000259" key="5">
    <source>
        <dbReference type="Pfam" id="PF03081"/>
    </source>
</evidence>
<keyword evidence="4" id="KW-0653">Protein transport</keyword>
<dbReference type="InterPro" id="IPR016159">
    <property type="entry name" value="Cullin_repeat-like_dom_sf"/>
</dbReference>
<keyword evidence="7" id="KW-1185">Reference proteome</keyword>
<dbReference type="EMBL" id="KZ992561">
    <property type="protein sequence ID" value="RKP08888.1"/>
    <property type="molecule type" value="Genomic_DNA"/>
</dbReference>
<keyword evidence="3 4" id="KW-0268">Exocytosis</keyword>
<organism evidence="6 7">
    <name type="scientific">Thamnocephalis sphaerospora</name>
    <dbReference type="NCBI Taxonomy" id="78915"/>
    <lineage>
        <taxon>Eukaryota</taxon>
        <taxon>Fungi</taxon>
        <taxon>Fungi incertae sedis</taxon>
        <taxon>Zoopagomycota</taxon>
        <taxon>Zoopagomycotina</taxon>
        <taxon>Zoopagomycetes</taxon>
        <taxon>Zoopagales</taxon>
        <taxon>Sigmoideomycetaceae</taxon>
        <taxon>Thamnocephalis</taxon>
    </lineage>
</organism>
<feature type="non-terminal residue" evidence="6">
    <location>
        <position position="1"/>
    </location>
</feature>
<dbReference type="PANTHER" id="PTHR12542:SF41">
    <property type="entry name" value="EXOCYST COMPLEX COMPONENT 7"/>
    <property type="match status" value="1"/>
</dbReference>
<protein>
    <recommendedName>
        <fullName evidence="4">Exocyst complex protein EXO70</fullName>
    </recommendedName>
</protein>
<dbReference type="STRING" id="78915.A0A4P9XS15"/>
<comment type="subcellular location">
    <subcellularLocation>
        <location evidence="4">Bud</location>
    </subcellularLocation>
    <subcellularLocation>
        <location evidence="4">Bud neck</location>
    </subcellularLocation>
</comment>
<dbReference type="InterPro" id="IPR004140">
    <property type="entry name" value="Exo70"/>
</dbReference>
<dbReference type="Proteomes" id="UP000271241">
    <property type="component" value="Unassembled WGS sequence"/>
</dbReference>
<evidence type="ECO:0000256" key="1">
    <source>
        <dbReference type="ARBA" id="ARBA00006756"/>
    </source>
</evidence>
<gene>
    <name evidence="6" type="ORF">THASP1DRAFT_15025</name>
</gene>
<comment type="function">
    <text evidence="4">Involved in the secretory pathway as part of the exocyst complex which tethers secretory vesicles to the sites of exocytosis. Also plays a role in the assembly of the exocyst.</text>
</comment>
<evidence type="ECO:0000313" key="6">
    <source>
        <dbReference type="EMBL" id="RKP08888.1"/>
    </source>
</evidence>
<reference evidence="7" key="1">
    <citation type="journal article" date="2018" name="Nat. Microbiol.">
        <title>Leveraging single-cell genomics to expand the fungal tree of life.</title>
        <authorList>
            <person name="Ahrendt S.R."/>
            <person name="Quandt C.A."/>
            <person name="Ciobanu D."/>
            <person name="Clum A."/>
            <person name="Salamov A."/>
            <person name="Andreopoulos B."/>
            <person name="Cheng J.F."/>
            <person name="Woyke T."/>
            <person name="Pelin A."/>
            <person name="Henrissat B."/>
            <person name="Reynolds N.K."/>
            <person name="Benny G.L."/>
            <person name="Smith M.E."/>
            <person name="James T.Y."/>
            <person name="Grigoriev I.V."/>
        </authorList>
    </citation>
    <scope>NUCLEOTIDE SEQUENCE [LARGE SCALE GENOMIC DNA]</scope>
    <source>
        <strain evidence="7">RSA 1356</strain>
    </source>
</reference>
<dbReference type="Pfam" id="PF03081">
    <property type="entry name" value="Exo70_C"/>
    <property type="match status" value="1"/>
</dbReference>
<proteinExistence type="inferred from homology"/>
<comment type="similarity">
    <text evidence="1 4">Belongs to the EXO70 family.</text>
</comment>